<dbReference type="OrthoDB" id="2270519at2759"/>
<dbReference type="Proteomes" id="UP000242414">
    <property type="component" value="Unassembled WGS sequence"/>
</dbReference>
<accession>A0A1X0QS73</accession>
<feature type="non-terminal residue" evidence="1">
    <location>
        <position position="1"/>
    </location>
</feature>
<gene>
    <name evidence="1" type="ORF">BCV72DRAFT_214944</name>
</gene>
<sequence>DMISYIATTENVCLVILDFAGIATDVSDLRSFVQDNGNLKMIIVDHLPF</sequence>
<reference evidence="1" key="1">
    <citation type="journal article" date="2016" name="Proc. Natl. Acad. Sci. U.S.A.">
        <title>Lipid metabolic changes in an early divergent fungus govern the establishment of a mutualistic symbiosis with endobacteria.</title>
        <authorList>
            <person name="Lastovetsky O.A."/>
            <person name="Gaspar M.L."/>
            <person name="Mondo S.J."/>
            <person name="LaButti K.M."/>
            <person name="Sandor L."/>
            <person name="Grigoriev I.V."/>
            <person name="Henry S.A."/>
            <person name="Pawlowska T.E."/>
        </authorList>
    </citation>
    <scope>NUCLEOTIDE SEQUENCE [LARGE SCALE GENOMIC DNA]</scope>
    <source>
        <strain evidence="1">ATCC 52814</strain>
    </source>
</reference>
<dbReference type="VEuPathDB" id="FungiDB:BCV72DRAFT_214944"/>
<dbReference type="AlphaFoldDB" id="A0A1X0QS73"/>
<organism evidence="1">
    <name type="scientific">Rhizopus microsporus var. microsporus</name>
    <dbReference type="NCBI Taxonomy" id="86635"/>
    <lineage>
        <taxon>Eukaryota</taxon>
        <taxon>Fungi</taxon>
        <taxon>Fungi incertae sedis</taxon>
        <taxon>Mucoromycota</taxon>
        <taxon>Mucoromycotina</taxon>
        <taxon>Mucoromycetes</taxon>
        <taxon>Mucorales</taxon>
        <taxon>Mucorineae</taxon>
        <taxon>Rhizopodaceae</taxon>
        <taxon>Rhizopus</taxon>
    </lineage>
</organism>
<name>A0A1X0QS73_RHIZD</name>
<evidence type="ECO:0000313" key="1">
    <source>
        <dbReference type="EMBL" id="ORE02610.1"/>
    </source>
</evidence>
<dbReference type="EMBL" id="KV922041">
    <property type="protein sequence ID" value="ORE02610.1"/>
    <property type="molecule type" value="Genomic_DNA"/>
</dbReference>
<proteinExistence type="predicted"/>
<protein>
    <submittedName>
        <fullName evidence="1">Uncharacterized protein</fullName>
    </submittedName>
</protein>